<evidence type="ECO:0000313" key="3">
    <source>
        <dbReference type="Proteomes" id="UP000807716"/>
    </source>
</evidence>
<dbReference type="Pfam" id="PF04081">
    <property type="entry name" value="DNA_pol_delta_4"/>
    <property type="match status" value="1"/>
</dbReference>
<evidence type="ECO:0000313" key="2">
    <source>
        <dbReference type="EMBL" id="KAG0266953.1"/>
    </source>
</evidence>
<dbReference type="GO" id="GO:0003887">
    <property type="term" value="F:DNA-directed DNA polymerase activity"/>
    <property type="evidence" value="ECO:0007669"/>
    <property type="project" value="TreeGrafter"/>
</dbReference>
<comment type="caution">
    <text evidence="2">The sequence shown here is derived from an EMBL/GenBank/DDBJ whole genome shotgun (WGS) entry which is preliminary data.</text>
</comment>
<sequence length="287" mass="32138">MPPKRTPSARATQVPASNFFQQVKKPATAAHARTITLKKNEHHASTPVNPIGQQLVATKDTDEHAKATKGTADKDNYEEEEVDEIDEAEYDDDFDETTDYSKVAVVQGKKQQQESKSLVTVAQMNEEILDDSEDDLVTLRKDQPLLTSSDVEDDEEQEEDDDEQDEALFDEIKPAAAPAVKKVNKLNHRQQQQSSWQAKGARMHKDKPAAVPDVGDIHKGFHQNELSALEKTLRQFDLAQKYGPCTDVTRLERWERAFALGLNPPRSIKDALLANPALDKALFNGRV</sequence>
<feature type="compositionally biased region" description="Polar residues" evidence="1">
    <location>
        <begin position="9"/>
        <end position="21"/>
    </location>
</feature>
<feature type="compositionally biased region" description="Acidic residues" evidence="1">
    <location>
        <begin position="127"/>
        <end position="136"/>
    </location>
</feature>
<feature type="compositionally biased region" description="Basic and acidic residues" evidence="1">
    <location>
        <begin position="59"/>
        <end position="75"/>
    </location>
</feature>
<dbReference type="GO" id="GO:0006261">
    <property type="term" value="P:DNA-templated DNA replication"/>
    <property type="evidence" value="ECO:0007669"/>
    <property type="project" value="TreeGrafter"/>
</dbReference>
<proteinExistence type="predicted"/>
<dbReference type="OrthoDB" id="337486at2759"/>
<dbReference type="EMBL" id="JAAAJB010000084">
    <property type="protein sequence ID" value="KAG0266953.1"/>
    <property type="molecule type" value="Genomic_DNA"/>
</dbReference>
<dbReference type="GO" id="GO:0043625">
    <property type="term" value="C:delta DNA polymerase complex"/>
    <property type="evidence" value="ECO:0007669"/>
    <property type="project" value="TreeGrafter"/>
</dbReference>
<dbReference type="GO" id="GO:0000731">
    <property type="term" value="P:DNA synthesis involved in DNA repair"/>
    <property type="evidence" value="ECO:0007669"/>
    <property type="project" value="InterPro"/>
</dbReference>
<accession>A0A9P6UB21</accession>
<dbReference type="PANTHER" id="PTHR14303:SF0">
    <property type="entry name" value="DNA POLYMERASE DELTA SUBUNIT 4"/>
    <property type="match status" value="1"/>
</dbReference>
<dbReference type="AlphaFoldDB" id="A0A9P6UB21"/>
<keyword evidence="3" id="KW-1185">Reference proteome</keyword>
<feature type="compositionally biased region" description="Polar residues" evidence="1">
    <location>
        <begin position="46"/>
        <end position="56"/>
    </location>
</feature>
<dbReference type="Proteomes" id="UP000807716">
    <property type="component" value="Unassembled WGS sequence"/>
</dbReference>
<feature type="region of interest" description="Disordered" evidence="1">
    <location>
        <begin position="127"/>
        <end position="165"/>
    </location>
</feature>
<reference evidence="2" key="1">
    <citation type="journal article" date="2020" name="Fungal Divers.">
        <title>Resolving the Mortierellaceae phylogeny through synthesis of multi-gene phylogenetics and phylogenomics.</title>
        <authorList>
            <person name="Vandepol N."/>
            <person name="Liber J."/>
            <person name="Desiro A."/>
            <person name="Na H."/>
            <person name="Kennedy M."/>
            <person name="Barry K."/>
            <person name="Grigoriev I.V."/>
            <person name="Miller A.N."/>
            <person name="O'Donnell K."/>
            <person name="Stajich J.E."/>
            <person name="Bonito G."/>
        </authorList>
    </citation>
    <scope>NUCLEOTIDE SEQUENCE</scope>
    <source>
        <strain evidence="2">BC1065</strain>
    </source>
</reference>
<evidence type="ECO:0000256" key="1">
    <source>
        <dbReference type="SAM" id="MobiDB-lite"/>
    </source>
</evidence>
<name>A0A9P6UB21_9FUNG</name>
<dbReference type="PANTHER" id="PTHR14303">
    <property type="entry name" value="DNA POLYMERASE DELTA SUBUNIT 4"/>
    <property type="match status" value="1"/>
</dbReference>
<dbReference type="InterPro" id="IPR007218">
    <property type="entry name" value="DNA_pol_delta_4"/>
</dbReference>
<gene>
    <name evidence="2" type="primary">POLD4</name>
    <name evidence="2" type="ORF">DFQ27_009311</name>
</gene>
<protein>
    <submittedName>
        <fullName evidence="2">DNA polymerase delta subunit 4</fullName>
    </submittedName>
</protein>
<organism evidence="2 3">
    <name type="scientific">Actinomortierella ambigua</name>
    <dbReference type="NCBI Taxonomy" id="1343610"/>
    <lineage>
        <taxon>Eukaryota</taxon>
        <taxon>Fungi</taxon>
        <taxon>Fungi incertae sedis</taxon>
        <taxon>Mucoromycota</taxon>
        <taxon>Mortierellomycotina</taxon>
        <taxon>Mortierellomycetes</taxon>
        <taxon>Mortierellales</taxon>
        <taxon>Mortierellaceae</taxon>
        <taxon>Actinomortierella</taxon>
    </lineage>
</organism>
<feature type="region of interest" description="Disordered" evidence="1">
    <location>
        <begin position="181"/>
        <end position="208"/>
    </location>
</feature>
<feature type="compositionally biased region" description="Acidic residues" evidence="1">
    <location>
        <begin position="76"/>
        <end position="96"/>
    </location>
</feature>
<feature type="compositionally biased region" description="Acidic residues" evidence="1">
    <location>
        <begin position="150"/>
        <end position="165"/>
    </location>
</feature>
<feature type="region of interest" description="Disordered" evidence="1">
    <location>
        <begin position="1"/>
        <end position="96"/>
    </location>
</feature>